<proteinExistence type="predicted"/>
<dbReference type="RefSeq" id="XP_018737730.1">
    <property type="nucleotide sequence ID" value="XM_018879852.1"/>
</dbReference>
<gene>
    <name evidence="1" type="ORF">AWJ20_2879</name>
</gene>
<dbReference type="AlphaFoldDB" id="A0A167FG22"/>
<evidence type="ECO:0000313" key="2">
    <source>
        <dbReference type="Proteomes" id="UP000189580"/>
    </source>
</evidence>
<evidence type="ECO:0000313" key="1">
    <source>
        <dbReference type="EMBL" id="ANB15253.1"/>
    </source>
</evidence>
<reference evidence="1 2" key="1">
    <citation type="submission" date="2016-02" db="EMBL/GenBank/DDBJ databases">
        <title>Complete genome sequence and transcriptome regulation of the pentose utilising yeast Sugiyamaella lignohabitans.</title>
        <authorList>
            <person name="Bellasio M."/>
            <person name="Peymann A."/>
            <person name="Valli M."/>
            <person name="Sipitzky M."/>
            <person name="Graf A."/>
            <person name="Sauer M."/>
            <person name="Marx H."/>
            <person name="Mattanovich D."/>
        </authorList>
    </citation>
    <scope>NUCLEOTIDE SEQUENCE [LARGE SCALE GENOMIC DNA]</scope>
    <source>
        <strain evidence="1 2">CBS 10342</strain>
    </source>
</reference>
<dbReference type="EMBL" id="CP014503">
    <property type="protein sequence ID" value="ANB15253.1"/>
    <property type="molecule type" value="Genomic_DNA"/>
</dbReference>
<organism evidence="1 2">
    <name type="scientific">Sugiyamaella lignohabitans</name>
    <dbReference type="NCBI Taxonomy" id="796027"/>
    <lineage>
        <taxon>Eukaryota</taxon>
        <taxon>Fungi</taxon>
        <taxon>Dikarya</taxon>
        <taxon>Ascomycota</taxon>
        <taxon>Saccharomycotina</taxon>
        <taxon>Dipodascomycetes</taxon>
        <taxon>Dipodascales</taxon>
        <taxon>Trichomonascaceae</taxon>
        <taxon>Sugiyamaella</taxon>
    </lineage>
</organism>
<protein>
    <submittedName>
        <fullName evidence="1">L3118</fullName>
    </submittedName>
</protein>
<accession>A0A167FG22</accession>
<name>A0A167FG22_9ASCO</name>
<dbReference type="Proteomes" id="UP000189580">
    <property type="component" value="Chromosome b"/>
</dbReference>
<sequence>MRNSQNLTVLSALAVTRVLPSALISSDQIAPVWASVSSSCIDELAISYNARVPSLVPVTTRASPGRKLQHKMYPQSRKVLKQLFVLIFHSFKEPFAALTTIFLSELMDKALISERWPARSIAYDLV</sequence>
<keyword evidence="2" id="KW-1185">Reference proteome</keyword>
<dbReference type="KEGG" id="slb:AWJ20_2879"/>
<dbReference type="GeneID" id="30034838"/>